<feature type="domain" description="OmpR/PhoB-type" evidence="9">
    <location>
        <begin position="132"/>
        <end position="231"/>
    </location>
</feature>
<evidence type="ECO:0000313" key="10">
    <source>
        <dbReference type="EMBL" id="NNJ29306.1"/>
    </source>
</evidence>
<evidence type="ECO:0000256" key="3">
    <source>
        <dbReference type="ARBA" id="ARBA00023125"/>
    </source>
</evidence>
<dbReference type="InterPro" id="IPR011006">
    <property type="entry name" value="CheY-like_superfamily"/>
</dbReference>
<proteinExistence type="predicted"/>
<dbReference type="SMART" id="SM00862">
    <property type="entry name" value="Trans_reg_C"/>
    <property type="match status" value="1"/>
</dbReference>
<dbReference type="PANTHER" id="PTHR48111:SF50">
    <property type="entry name" value="KDP OPERON TRANSCRIPTIONAL REGULATORY PROTEIN KDPE"/>
    <property type="match status" value="1"/>
</dbReference>
<dbReference type="InterPro" id="IPR001789">
    <property type="entry name" value="Sig_transdc_resp-reg_receiver"/>
</dbReference>
<dbReference type="InterPro" id="IPR039420">
    <property type="entry name" value="WalR-like"/>
</dbReference>
<dbReference type="SUPFAM" id="SSF52172">
    <property type="entry name" value="CheY-like"/>
    <property type="match status" value="1"/>
</dbReference>
<evidence type="ECO:0000259" key="9">
    <source>
        <dbReference type="PROSITE" id="PS51755"/>
    </source>
</evidence>
<comment type="function">
    <text evidence="5">May play the central regulatory role in sporulation. It may be an element of the effector pathway responsible for the activation of sporulation genes in response to nutritional stress. Spo0A may act in concert with spo0H (a sigma factor) to control the expression of some genes that are critical to the sporulation process.</text>
</comment>
<accession>A0ABX1VM15</accession>
<keyword evidence="2" id="KW-0805">Transcription regulation</keyword>
<keyword evidence="3 7" id="KW-0238">DNA-binding</keyword>
<evidence type="ECO:0000256" key="6">
    <source>
        <dbReference type="PROSITE-ProRule" id="PRU00169"/>
    </source>
</evidence>
<dbReference type="CDD" id="cd00383">
    <property type="entry name" value="trans_reg_C"/>
    <property type="match status" value="1"/>
</dbReference>
<dbReference type="RefSeq" id="WP_170820580.1">
    <property type="nucleotide sequence ID" value="NZ_JAAOXG010000010.1"/>
</dbReference>
<dbReference type="InterPro" id="IPR036388">
    <property type="entry name" value="WH-like_DNA-bd_sf"/>
</dbReference>
<evidence type="ECO:0000256" key="4">
    <source>
        <dbReference type="ARBA" id="ARBA00023163"/>
    </source>
</evidence>
<evidence type="ECO:0000256" key="2">
    <source>
        <dbReference type="ARBA" id="ARBA00023015"/>
    </source>
</evidence>
<keyword evidence="4" id="KW-0804">Transcription</keyword>
<name>A0ABX1VM15_9FIRM</name>
<evidence type="ECO:0000256" key="1">
    <source>
        <dbReference type="ARBA" id="ARBA00018672"/>
    </source>
</evidence>
<comment type="caution">
    <text evidence="10">The sequence shown here is derived from an EMBL/GenBank/DDBJ whole genome shotgun (WGS) entry which is preliminary data.</text>
</comment>
<dbReference type="Gene3D" id="6.10.250.690">
    <property type="match status" value="1"/>
</dbReference>
<keyword evidence="11" id="KW-1185">Reference proteome</keyword>
<dbReference type="Gene3D" id="3.40.50.2300">
    <property type="match status" value="1"/>
</dbReference>
<feature type="domain" description="Response regulatory" evidence="8">
    <location>
        <begin position="7"/>
        <end position="120"/>
    </location>
</feature>
<dbReference type="Proteomes" id="UP000539052">
    <property type="component" value="Unassembled WGS sequence"/>
</dbReference>
<dbReference type="InterPro" id="IPR001867">
    <property type="entry name" value="OmpR/PhoB-type_DNA-bd"/>
</dbReference>
<dbReference type="PROSITE" id="PS50110">
    <property type="entry name" value="RESPONSE_REGULATORY"/>
    <property type="match status" value="1"/>
</dbReference>
<dbReference type="Pfam" id="PF00486">
    <property type="entry name" value="Trans_reg_C"/>
    <property type="match status" value="1"/>
</dbReference>
<protein>
    <recommendedName>
        <fullName evidence="1">Stage 0 sporulation protein A homolog</fullName>
    </recommendedName>
</protein>
<reference evidence="10 11" key="1">
    <citation type="submission" date="2020-03" db="EMBL/GenBank/DDBJ databases">
        <title>Genome Sequence of industrial isolate, B5A.</title>
        <authorList>
            <person name="Sharma S."/>
            <person name="Patil P.B."/>
            <person name="Korpole S."/>
        </authorList>
    </citation>
    <scope>NUCLEOTIDE SEQUENCE [LARGE SCALE GENOMIC DNA]</scope>
    <source>
        <strain evidence="10 11">PI-S10-B5A</strain>
    </source>
</reference>
<organism evidence="10 11">
    <name type="scientific">Lacrimispora defluvii</name>
    <dbReference type="NCBI Taxonomy" id="2719233"/>
    <lineage>
        <taxon>Bacteria</taxon>
        <taxon>Bacillati</taxon>
        <taxon>Bacillota</taxon>
        <taxon>Clostridia</taxon>
        <taxon>Lachnospirales</taxon>
        <taxon>Lachnospiraceae</taxon>
        <taxon>Lacrimispora</taxon>
    </lineage>
</organism>
<evidence type="ECO:0000256" key="5">
    <source>
        <dbReference type="ARBA" id="ARBA00024867"/>
    </source>
</evidence>
<dbReference type="PROSITE" id="PS51755">
    <property type="entry name" value="OMPR_PHOB"/>
    <property type="match status" value="1"/>
</dbReference>
<feature type="modified residue" description="4-aspartylphosphate" evidence="6">
    <location>
        <position position="56"/>
    </location>
</feature>
<dbReference type="Pfam" id="PF00072">
    <property type="entry name" value="Response_reg"/>
    <property type="match status" value="1"/>
</dbReference>
<evidence type="ECO:0000313" key="11">
    <source>
        <dbReference type="Proteomes" id="UP000539052"/>
    </source>
</evidence>
<feature type="DNA-binding region" description="OmpR/PhoB-type" evidence="7">
    <location>
        <begin position="132"/>
        <end position="231"/>
    </location>
</feature>
<evidence type="ECO:0000259" key="8">
    <source>
        <dbReference type="PROSITE" id="PS50110"/>
    </source>
</evidence>
<evidence type="ECO:0000256" key="7">
    <source>
        <dbReference type="PROSITE-ProRule" id="PRU01091"/>
    </source>
</evidence>
<dbReference type="SMART" id="SM00448">
    <property type="entry name" value="REC"/>
    <property type="match status" value="1"/>
</dbReference>
<keyword evidence="6" id="KW-0597">Phosphoprotein</keyword>
<dbReference type="Gene3D" id="1.10.10.10">
    <property type="entry name" value="Winged helix-like DNA-binding domain superfamily/Winged helix DNA-binding domain"/>
    <property type="match status" value="1"/>
</dbReference>
<dbReference type="CDD" id="cd17620">
    <property type="entry name" value="REC_OmpR_KdpE-like"/>
    <property type="match status" value="1"/>
</dbReference>
<dbReference type="PANTHER" id="PTHR48111">
    <property type="entry name" value="REGULATOR OF RPOS"/>
    <property type="match status" value="1"/>
</dbReference>
<sequence>MQNRNELILIVEDDSQIRNFICYSLKQEGFSYITAGTAQGALTTLVTEQVDLMLLDLGLPDFDGMEVIKKVREWSEMPIIVVSARDQDKEKASALDNGADDYLTKPFSSMELMARIRVAIRHLQKSGGARLQTTLGVGGLKIDLDKRLVYLEDSELHTTPLEYSLLSLFFRNIGKVLTTNYIIKEIYGAGYGSDTQALRKLMAGLRRKIEKNPAKPRYILTEIGVGYRLSDV</sequence>
<dbReference type="EMBL" id="JAAOXG010000010">
    <property type="protein sequence ID" value="NNJ29306.1"/>
    <property type="molecule type" value="Genomic_DNA"/>
</dbReference>
<gene>
    <name evidence="10" type="ORF">G9470_05745</name>
</gene>